<keyword evidence="2" id="KW-1185">Reference proteome</keyword>
<accession>A0A7Y7U6D1</accession>
<dbReference type="AlphaFoldDB" id="A0A7Y7U6D1"/>
<gene>
    <name evidence="1" type="ORF">HW554_14295</name>
</gene>
<reference evidence="1 2" key="1">
    <citation type="submission" date="2020-05" db="EMBL/GenBank/DDBJ databases">
        <title>Hymenobacter terrestris sp. nov. and Hymenobacter lapidiphilus sp. nov., isolated from regoliths in Antarctica.</title>
        <authorList>
            <person name="Sedlacek I."/>
            <person name="Pantucek R."/>
            <person name="Zeman M."/>
            <person name="Holochova P."/>
            <person name="Kralova S."/>
            <person name="Stankova E."/>
            <person name="Sedo O."/>
            <person name="Micenkova L."/>
            <person name="Svec P."/>
            <person name="Gupta V."/>
            <person name="Sood U."/>
            <person name="Korpole U.S."/>
            <person name="Lal R."/>
        </authorList>
    </citation>
    <scope>NUCLEOTIDE SEQUENCE [LARGE SCALE GENOMIC DNA]</scope>
    <source>
        <strain evidence="1 2">P5342</strain>
    </source>
</reference>
<protein>
    <submittedName>
        <fullName evidence="1">Uncharacterized protein</fullName>
    </submittedName>
</protein>
<organism evidence="1 2">
    <name type="scientific">Hymenobacter lapidiphilus</name>
    <dbReference type="NCBI Taxonomy" id="2608003"/>
    <lineage>
        <taxon>Bacteria</taxon>
        <taxon>Pseudomonadati</taxon>
        <taxon>Bacteroidota</taxon>
        <taxon>Cytophagia</taxon>
        <taxon>Cytophagales</taxon>
        <taxon>Hymenobacteraceae</taxon>
        <taxon>Hymenobacter</taxon>
    </lineage>
</organism>
<evidence type="ECO:0000313" key="1">
    <source>
        <dbReference type="EMBL" id="NVO32383.1"/>
    </source>
</evidence>
<dbReference type="RefSeq" id="WP_176909252.1">
    <property type="nucleotide sequence ID" value="NZ_JABKAU010000028.1"/>
</dbReference>
<dbReference type="EMBL" id="JABKAU010000028">
    <property type="protein sequence ID" value="NVO32383.1"/>
    <property type="molecule type" value="Genomic_DNA"/>
</dbReference>
<comment type="caution">
    <text evidence="1">The sequence shown here is derived from an EMBL/GenBank/DDBJ whole genome shotgun (WGS) entry which is preliminary data.</text>
</comment>
<name>A0A7Y7U6D1_9BACT</name>
<evidence type="ECO:0000313" key="2">
    <source>
        <dbReference type="Proteomes" id="UP000565521"/>
    </source>
</evidence>
<proteinExistence type="predicted"/>
<dbReference type="Proteomes" id="UP000565521">
    <property type="component" value="Unassembled WGS sequence"/>
</dbReference>
<sequence length="58" mass="6728">MFGLIISVLCDLKGWTELVLSVLATISHEDYVLLQLNKTEKALLNEQGFDFWCQWWPA</sequence>